<name>A0A533QK64_9BACT</name>
<reference evidence="3 4" key="1">
    <citation type="submission" date="2019-04" db="EMBL/GenBank/DDBJ databases">
        <title>Genome of a novel bacterium Candidatus Jettenia ecosi reconstructed from metagenome of an anammox bioreactor.</title>
        <authorList>
            <person name="Mardanov A.V."/>
            <person name="Beletsky A.V."/>
            <person name="Ravin N.V."/>
            <person name="Botchkova E.A."/>
            <person name="Litti Y.V."/>
            <person name="Nozhevnikova A.N."/>
        </authorList>
    </citation>
    <scope>NUCLEOTIDE SEQUENCE [LARGE SCALE GENOMIC DNA]</scope>
    <source>
        <strain evidence="3">J2</strain>
    </source>
</reference>
<evidence type="ECO:0000313" key="3">
    <source>
        <dbReference type="EMBL" id="TLD43161.1"/>
    </source>
</evidence>
<accession>A0A533QK64</accession>
<organism evidence="3 4">
    <name type="scientific">Candidatus Jettenia ecosi</name>
    <dbReference type="NCBI Taxonomy" id="2494326"/>
    <lineage>
        <taxon>Bacteria</taxon>
        <taxon>Pseudomonadati</taxon>
        <taxon>Planctomycetota</taxon>
        <taxon>Candidatus Brocadiia</taxon>
        <taxon>Candidatus Brocadiales</taxon>
        <taxon>Candidatus Brocadiaceae</taxon>
        <taxon>Candidatus Jettenia</taxon>
    </lineage>
</organism>
<feature type="transmembrane region" description="Helical" evidence="2">
    <location>
        <begin position="114"/>
        <end position="130"/>
    </location>
</feature>
<comment type="caution">
    <text evidence="3">The sequence shown here is derived from an EMBL/GenBank/DDBJ whole genome shotgun (WGS) entry which is preliminary data.</text>
</comment>
<dbReference type="EMBL" id="SULG01000007">
    <property type="protein sequence ID" value="TLD43161.1"/>
    <property type="molecule type" value="Genomic_DNA"/>
</dbReference>
<gene>
    <name evidence="3" type="ORF">JETT_0596</name>
</gene>
<keyword evidence="2" id="KW-0472">Membrane</keyword>
<evidence type="ECO:0000313" key="4">
    <source>
        <dbReference type="Proteomes" id="UP000319783"/>
    </source>
</evidence>
<protein>
    <recommendedName>
        <fullName evidence="5">DUF883 domain-containing protein</fullName>
    </recommendedName>
</protein>
<dbReference type="Proteomes" id="UP000319783">
    <property type="component" value="Unassembled WGS sequence"/>
</dbReference>
<feature type="compositionally biased region" description="Polar residues" evidence="1">
    <location>
        <begin position="1"/>
        <end position="14"/>
    </location>
</feature>
<keyword evidence="2" id="KW-0812">Transmembrane</keyword>
<dbReference type="AlphaFoldDB" id="A0A533QK64"/>
<sequence length="140" mass="15469">MGNQTKGGQTSDVNVLNDPAEAIGTKEAKEQRGPEKITEVIDLLNEAVQEKKEEFNRLITEKYSHIKDMVGGVTGENKITEKIIHNVSEALLGGEEKLKGMTADIDKKVRENPWLYLGLAAAGFFLWGYMTNGSKSSEEK</sequence>
<keyword evidence="2" id="KW-1133">Transmembrane helix</keyword>
<evidence type="ECO:0008006" key="5">
    <source>
        <dbReference type="Google" id="ProtNLM"/>
    </source>
</evidence>
<evidence type="ECO:0000256" key="2">
    <source>
        <dbReference type="SAM" id="Phobius"/>
    </source>
</evidence>
<feature type="compositionally biased region" description="Basic and acidic residues" evidence="1">
    <location>
        <begin position="24"/>
        <end position="34"/>
    </location>
</feature>
<evidence type="ECO:0000256" key="1">
    <source>
        <dbReference type="SAM" id="MobiDB-lite"/>
    </source>
</evidence>
<proteinExistence type="predicted"/>
<feature type="region of interest" description="Disordered" evidence="1">
    <location>
        <begin position="1"/>
        <end position="34"/>
    </location>
</feature>